<dbReference type="RefSeq" id="XP_024727633.1">
    <property type="nucleotide sequence ID" value="XM_024882030.1"/>
</dbReference>
<dbReference type="OrthoDB" id="194358at2759"/>
<dbReference type="InParanoid" id="A0A2J6SIY3"/>
<reference evidence="2 3" key="1">
    <citation type="submission" date="2016-04" db="EMBL/GenBank/DDBJ databases">
        <title>A degradative enzymes factory behind the ericoid mycorrhizal symbiosis.</title>
        <authorList>
            <consortium name="DOE Joint Genome Institute"/>
            <person name="Martino E."/>
            <person name="Morin E."/>
            <person name="Grelet G."/>
            <person name="Kuo A."/>
            <person name="Kohler A."/>
            <person name="Daghino S."/>
            <person name="Barry K."/>
            <person name="Choi C."/>
            <person name="Cichocki N."/>
            <person name="Clum A."/>
            <person name="Copeland A."/>
            <person name="Hainaut M."/>
            <person name="Haridas S."/>
            <person name="Labutti K."/>
            <person name="Lindquist E."/>
            <person name="Lipzen A."/>
            <person name="Khouja H.-R."/>
            <person name="Murat C."/>
            <person name="Ohm R."/>
            <person name="Olson A."/>
            <person name="Spatafora J."/>
            <person name="Veneault-Fourrey C."/>
            <person name="Henrissat B."/>
            <person name="Grigoriev I."/>
            <person name="Martin F."/>
            <person name="Perotto S."/>
        </authorList>
    </citation>
    <scope>NUCLEOTIDE SEQUENCE [LARGE SCALE GENOMIC DNA]</scope>
    <source>
        <strain evidence="2 3">E</strain>
    </source>
</reference>
<protein>
    <recommendedName>
        <fullName evidence="1">Heterokaryon incompatibility domain-containing protein</fullName>
    </recommendedName>
</protein>
<dbReference type="STRING" id="1095630.A0A2J6SIY3"/>
<evidence type="ECO:0000259" key="1">
    <source>
        <dbReference type="Pfam" id="PF06985"/>
    </source>
</evidence>
<dbReference type="GeneID" id="36590107"/>
<dbReference type="AlphaFoldDB" id="A0A2J6SIY3"/>
<feature type="domain" description="Heterokaryon incompatibility" evidence="1">
    <location>
        <begin position="51"/>
        <end position="186"/>
    </location>
</feature>
<dbReference type="InterPro" id="IPR052895">
    <property type="entry name" value="HetReg/Transcr_Mod"/>
</dbReference>
<dbReference type="Pfam" id="PF06985">
    <property type="entry name" value="HET"/>
    <property type="match status" value="1"/>
</dbReference>
<dbReference type="PANTHER" id="PTHR24148">
    <property type="entry name" value="ANKYRIN REPEAT DOMAIN-CONTAINING PROTEIN 39 HOMOLOG-RELATED"/>
    <property type="match status" value="1"/>
</dbReference>
<dbReference type="Proteomes" id="UP000235371">
    <property type="component" value="Unassembled WGS sequence"/>
</dbReference>
<name>A0A2J6SIY3_9HELO</name>
<evidence type="ECO:0000313" key="2">
    <source>
        <dbReference type="EMBL" id="PMD50729.1"/>
    </source>
</evidence>
<organism evidence="2 3">
    <name type="scientific">Hyaloscypha bicolor E</name>
    <dbReference type="NCBI Taxonomy" id="1095630"/>
    <lineage>
        <taxon>Eukaryota</taxon>
        <taxon>Fungi</taxon>
        <taxon>Dikarya</taxon>
        <taxon>Ascomycota</taxon>
        <taxon>Pezizomycotina</taxon>
        <taxon>Leotiomycetes</taxon>
        <taxon>Helotiales</taxon>
        <taxon>Hyaloscyphaceae</taxon>
        <taxon>Hyaloscypha</taxon>
        <taxon>Hyaloscypha bicolor</taxon>
    </lineage>
</organism>
<dbReference type="InterPro" id="IPR010730">
    <property type="entry name" value="HET"/>
</dbReference>
<accession>A0A2J6SIY3</accession>
<dbReference type="EMBL" id="KZ613913">
    <property type="protein sequence ID" value="PMD50729.1"/>
    <property type="molecule type" value="Genomic_DNA"/>
</dbReference>
<keyword evidence="3" id="KW-1185">Reference proteome</keyword>
<sequence length="398" mass="44864">MSAEHSQSTQYSYMQPEEGQIRLLTLRPGSNQDEPIECELSSCELGNAPSYEALSYFWGTNQNTRVISLHGSTFRVREDLYNALCRLRQRQTSRILWVDFICIDQSNQAEIYNQISRLGDICAKAESVAVYLGEATMATDQAMDYLMQIKEGETSQIPPGRVDDLILEGFQDILSRPWFQRAWILQDAFNARAAVLHCGSKAVCSKTMIRASELLPGKIAPLSQQVLNLMPGSRRDDQAASKFQLYDLLQRFQHAKATDQRDKIYAILGMVDFGYSKSVILPDYSMSQKDLMRAVIANLCFCESSSVPEPPYDTIKEFLANLDPIDNDILKKIFETSLEIDLVSLLRHGSRYIRIDRSLVEAASRNKTKGDEMVEILLRAIGQEKSASLSPPEASSVF</sequence>
<proteinExistence type="predicted"/>
<dbReference type="PANTHER" id="PTHR24148:SF64">
    <property type="entry name" value="HETEROKARYON INCOMPATIBILITY DOMAIN-CONTAINING PROTEIN"/>
    <property type="match status" value="1"/>
</dbReference>
<gene>
    <name evidence="2" type="ORF">K444DRAFT_622097</name>
</gene>
<evidence type="ECO:0000313" key="3">
    <source>
        <dbReference type="Proteomes" id="UP000235371"/>
    </source>
</evidence>